<feature type="domain" description="Thioredoxin" evidence="3">
    <location>
        <begin position="13"/>
        <end position="218"/>
    </location>
</feature>
<evidence type="ECO:0000313" key="5">
    <source>
        <dbReference type="Proteomes" id="UP000503336"/>
    </source>
</evidence>
<dbReference type="Gene3D" id="1.10.40.110">
    <property type="match status" value="1"/>
</dbReference>
<dbReference type="PROSITE" id="PS51352">
    <property type="entry name" value="THIOREDOXIN_2"/>
    <property type="match status" value="1"/>
</dbReference>
<feature type="chain" id="PRO_5029761079" evidence="2">
    <location>
        <begin position="30"/>
        <end position="218"/>
    </location>
</feature>
<keyword evidence="2" id="KW-0732">Signal</keyword>
<proteinExistence type="predicted"/>
<feature type="signal peptide" evidence="2">
    <location>
        <begin position="1"/>
        <end position="29"/>
    </location>
</feature>
<dbReference type="Pfam" id="PF13462">
    <property type="entry name" value="Thioredoxin_4"/>
    <property type="match status" value="1"/>
</dbReference>
<dbReference type="EMBL" id="CP049056">
    <property type="protein sequence ID" value="QIE56267.1"/>
    <property type="molecule type" value="Genomic_DNA"/>
</dbReference>
<dbReference type="InterPro" id="IPR013766">
    <property type="entry name" value="Thioredoxin_domain"/>
</dbReference>
<evidence type="ECO:0000256" key="2">
    <source>
        <dbReference type="SAM" id="SignalP"/>
    </source>
</evidence>
<dbReference type="InterPro" id="IPR012336">
    <property type="entry name" value="Thioredoxin-like_fold"/>
</dbReference>
<dbReference type="CDD" id="cd02972">
    <property type="entry name" value="DsbA_family"/>
    <property type="match status" value="1"/>
</dbReference>
<accession>A0A7L5C0J1</accession>
<organism evidence="4 5">
    <name type="scientific">Pikeienuella piscinae</name>
    <dbReference type="NCBI Taxonomy" id="2748098"/>
    <lineage>
        <taxon>Bacteria</taxon>
        <taxon>Pseudomonadati</taxon>
        <taxon>Pseudomonadota</taxon>
        <taxon>Alphaproteobacteria</taxon>
        <taxon>Rhodobacterales</taxon>
        <taxon>Paracoccaceae</taxon>
        <taxon>Pikeienuella</taxon>
    </lineage>
</organism>
<comment type="function">
    <text evidence="1">May be required for disulfide bond formation in some proteins.</text>
</comment>
<evidence type="ECO:0000256" key="1">
    <source>
        <dbReference type="ARBA" id="ARBA00003565"/>
    </source>
</evidence>
<name>A0A7L5C0J1_9RHOB</name>
<sequence length="218" mass="24322">MTSPHYLTRRGAVALGVGLAALAARPAFAEDLEERGYALGDVVLGQADAPVTIVEYLSLTCPHCAHFHEESYPEIKAKYIDTGKAKMIVREIYFDQFGLWSSMTARCGGEMGYYRLIDSFLSRQQTWYLDHVRAFNETKNPQPIIGEMKKIGRLAGLSNERMDACLGDQDFLERLVKDFQTTSGEDEVRSTPTFFVNGERVEGAISAEAMAAEIDKHL</sequence>
<dbReference type="AlphaFoldDB" id="A0A7L5C0J1"/>
<dbReference type="RefSeq" id="WP_165099278.1">
    <property type="nucleotide sequence ID" value="NZ_CP049056.1"/>
</dbReference>
<protein>
    <submittedName>
        <fullName evidence="4">DsbA family protein</fullName>
    </submittedName>
</protein>
<dbReference type="Proteomes" id="UP000503336">
    <property type="component" value="Chromosome"/>
</dbReference>
<evidence type="ECO:0000259" key="3">
    <source>
        <dbReference type="PROSITE" id="PS51352"/>
    </source>
</evidence>
<dbReference type="InterPro" id="IPR036249">
    <property type="entry name" value="Thioredoxin-like_sf"/>
</dbReference>
<evidence type="ECO:0000313" key="4">
    <source>
        <dbReference type="EMBL" id="QIE56267.1"/>
    </source>
</evidence>
<keyword evidence="5" id="KW-1185">Reference proteome</keyword>
<dbReference type="SUPFAM" id="SSF52833">
    <property type="entry name" value="Thioredoxin-like"/>
    <property type="match status" value="1"/>
</dbReference>
<dbReference type="Gene3D" id="3.40.30.10">
    <property type="entry name" value="Glutaredoxin"/>
    <property type="match status" value="1"/>
</dbReference>
<dbReference type="KEGG" id="hdh:G5B40_12830"/>
<reference evidence="4 5" key="1">
    <citation type="submission" date="2020-02" db="EMBL/GenBank/DDBJ databases">
        <title>complete genome sequence of Rhodobacteraceae bacterium.</title>
        <authorList>
            <person name="Park J."/>
            <person name="Kim Y.-S."/>
            <person name="Kim K.-H."/>
        </authorList>
    </citation>
    <scope>NUCLEOTIDE SEQUENCE [LARGE SCALE GENOMIC DNA]</scope>
    <source>
        <strain evidence="4 5">RR4-56</strain>
    </source>
</reference>
<gene>
    <name evidence="4" type="ORF">G5B40_12830</name>
</gene>